<dbReference type="Pfam" id="PF02353">
    <property type="entry name" value="CMAS"/>
    <property type="match status" value="1"/>
</dbReference>
<dbReference type="PANTHER" id="PTHR43667">
    <property type="entry name" value="CYCLOPROPANE-FATTY-ACYL-PHOSPHOLIPID SYNTHASE"/>
    <property type="match status" value="1"/>
</dbReference>
<accession>A0A380TCA3</accession>
<dbReference type="AlphaFoldDB" id="A0A380TCA3"/>
<dbReference type="PIRSF" id="PIRSF003085">
    <property type="entry name" value="CMAS"/>
    <property type="match status" value="1"/>
</dbReference>
<keyword evidence="3" id="KW-0808">Transferase</keyword>
<keyword evidence="2" id="KW-0489">Methyltransferase</keyword>
<proteinExistence type="inferred from homology"/>
<keyword evidence="5" id="KW-0443">Lipid metabolism</keyword>
<dbReference type="InterPro" id="IPR029063">
    <property type="entry name" value="SAM-dependent_MTases_sf"/>
</dbReference>
<evidence type="ECO:0000256" key="4">
    <source>
        <dbReference type="ARBA" id="ARBA00022691"/>
    </source>
</evidence>
<evidence type="ECO:0000256" key="6">
    <source>
        <dbReference type="SAM" id="MobiDB-lite"/>
    </source>
</evidence>
<feature type="compositionally biased region" description="Low complexity" evidence="6">
    <location>
        <begin position="413"/>
        <end position="424"/>
    </location>
</feature>
<dbReference type="CDD" id="cd02440">
    <property type="entry name" value="AdoMet_MTases"/>
    <property type="match status" value="1"/>
</dbReference>
<evidence type="ECO:0000256" key="5">
    <source>
        <dbReference type="ARBA" id="ARBA00023098"/>
    </source>
</evidence>
<dbReference type="PANTHER" id="PTHR43667:SF1">
    <property type="entry name" value="CYCLOPROPANE-FATTY-ACYL-PHOSPHOLIPID SYNTHASE"/>
    <property type="match status" value="1"/>
</dbReference>
<dbReference type="InterPro" id="IPR003333">
    <property type="entry name" value="CMAS"/>
</dbReference>
<evidence type="ECO:0000256" key="1">
    <source>
        <dbReference type="ARBA" id="ARBA00010815"/>
    </source>
</evidence>
<feature type="compositionally biased region" description="Basic residues" evidence="6">
    <location>
        <begin position="425"/>
        <end position="434"/>
    </location>
</feature>
<organism evidence="7">
    <name type="scientific">metagenome</name>
    <dbReference type="NCBI Taxonomy" id="256318"/>
    <lineage>
        <taxon>unclassified sequences</taxon>
        <taxon>metagenomes</taxon>
    </lineage>
</organism>
<protein>
    <submittedName>
        <fullName evidence="7">Cyclopropane-fatty-acyl-phospholipid synthase</fullName>
    </submittedName>
</protein>
<sequence length="434" mass="49424">MLFGRLLERLVCRGSIVVVDARNQRHTFGDNTAPPITIRLHDRRLHWQLFLNPGLTLGEAYTEGRLSVDGGDIYPFLDLVGRNLQDSRCSWGHSTLPGFAGFMSRLAFPVRRLLQANGRRRARRHAAHHYELNEQLYDLFLDPDRNYSCGYFLNANDSLELAQQQKNRHLAAKLRLRPGLRVLDIGCGWGGLVFFLAQALDVSVTGVNVAAEQVAAAHRRAEDRGLAARTQFEARDYRDIQGTYDRIVSVGFLEHVGVPHLEAFFAKVSQCLAEDGVAVIHFIGRADGPGLTNAWLRRYIFPGGYCPALSEVATAIERQRLWVTDIECWRLHYAWTLRHWRERFRANWAQAQALTDERFCRMWEYYLAACEMAFRYTPLAVYQIQLTKRVDALPHTRDYIREPEMVLPDPRRSAPGLLSAAAGGRARRAAKPVA</sequence>
<gene>
    <name evidence="7" type="ORF">DF3PB_1730007</name>
</gene>
<dbReference type="SUPFAM" id="SSF53335">
    <property type="entry name" value="S-adenosyl-L-methionine-dependent methyltransferases"/>
    <property type="match status" value="1"/>
</dbReference>
<dbReference type="EMBL" id="UIDG01000083">
    <property type="protein sequence ID" value="SUS05129.1"/>
    <property type="molecule type" value="Genomic_DNA"/>
</dbReference>
<keyword evidence="4" id="KW-0949">S-adenosyl-L-methionine</keyword>
<evidence type="ECO:0000313" key="7">
    <source>
        <dbReference type="EMBL" id="SUS05129.1"/>
    </source>
</evidence>
<feature type="region of interest" description="Disordered" evidence="6">
    <location>
        <begin position="410"/>
        <end position="434"/>
    </location>
</feature>
<evidence type="ECO:0000256" key="3">
    <source>
        <dbReference type="ARBA" id="ARBA00022679"/>
    </source>
</evidence>
<name>A0A380TCA3_9ZZZZ</name>
<dbReference type="GO" id="GO:0032259">
    <property type="term" value="P:methylation"/>
    <property type="evidence" value="ECO:0007669"/>
    <property type="project" value="UniProtKB-KW"/>
</dbReference>
<dbReference type="GO" id="GO:0008610">
    <property type="term" value="P:lipid biosynthetic process"/>
    <property type="evidence" value="ECO:0007669"/>
    <property type="project" value="InterPro"/>
</dbReference>
<dbReference type="InterPro" id="IPR050723">
    <property type="entry name" value="CFA/CMAS"/>
</dbReference>
<dbReference type="GO" id="GO:0008168">
    <property type="term" value="F:methyltransferase activity"/>
    <property type="evidence" value="ECO:0007669"/>
    <property type="project" value="UniProtKB-KW"/>
</dbReference>
<dbReference type="Gene3D" id="3.40.50.150">
    <property type="entry name" value="Vaccinia Virus protein VP39"/>
    <property type="match status" value="1"/>
</dbReference>
<evidence type="ECO:0000256" key="2">
    <source>
        <dbReference type="ARBA" id="ARBA00022603"/>
    </source>
</evidence>
<comment type="similarity">
    <text evidence="1">Belongs to the CFA/CMAS family.</text>
</comment>
<reference evidence="7" key="1">
    <citation type="submission" date="2018-07" db="EMBL/GenBank/DDBJ databases">
        <authorList>
            <person name="Quirk P.G."/>
            <person name="Krulwich T.A."/>
        </authorList>
    </citation>
    <scope>NUCLEOTIDE SEQUENCE</scope>
</reference>